<evidence type="ECO:0000256" key="1">
    <source>
        <dbReference type="ARBA" id="ARBA00007352"/>
    </source>
</evidence>
<dbReference type="CDD" id="cd02037">
    <property type="entry name" value="Mrp_NBP35"/>
    <property type="match status" value="1"/>
</dbReference>
<evidence type="ECO:0000256" key="5">
    <source>
        <dbReference type="ARBA" id="ARBA00022840"/>
    </source>
</evidence>
<evidence type="ECO:0000259" key="9">
    <source>
        <dbReference type="Pfam" id="PF01883"/>
    </source>
</evidence>
<dbReference type="PROSITE" id="PS01215">
    <property type="entry name" value="MRP"/>
    <property type="match status" value="1"/>
</dbReference>
<dbReference type="GO" id="GO:0016226">
    <property type="term" value="P:iron-sulfur cluster assembly"/>
    <property type="evidence" value="ECO:0007669"/>
    <property type="project" value="InterPro"/>
</dbReference>
<evidence type="ECO:0000313" key="10">
    <source>
        <dbReference type="EMBL" id="TQL65969.1"/>
    </source>
</evidence>
<evidence type="ECO:0000256" key="2">
    <source>
        <dbReference type="ARBA" id="ARBA00008205"/>
    </source>
</evidence>
<dbReference type="RefSeq" id="WP_141868029.1">
    <property type="nucleotide sequence ID" value="NZ_BAABAN010000006.1"/>
</dbReference>
<dbReference type="InterPro" id="IPR019591">
    <property type="entry name" value="Mrp/NBP35_ATP-bd"/>
</dbReference>
<evidence type="ECO:0000256" key="6">
    <source>
        <dbReference type="ARBA" id="ARBA00023004"/>
    </source>
</evidence>
<comment type="function">
    <text evidence="8">Binds and transfers iron-sulfur (Fe-S) clusters to target apoproteins. Can hydrolyze ATP.</text>
</comment>
<dbReference type="InterPro" id="IPR002744">
    <property type="entry name" value="MIP18-like"/>
</dbReference>
<feature type="binding site" evidence="8">
    <location>
        <begin position="134"/>
        <end position="141"/>
    </location>
    <ligand>
        <name>ATP</name>
        <dbReference type="ChEBI" id="CHEBI:30616"/>
    </ligand>
</feature>
<evidence type="ECO:0000256" key="3">
    <source>
        <dbReference type="ARBA" id="ARBA00022723"/>
    </source>
</evidence>
<comment type="similarity">
    <text evidence="1">In the N-terminal section; belongs to the MIP18 family.</text>
</comment>
<evidence type="ECO:0000256" key="4">
    <source>
        <dbReference type="ARBA" id="ARBA00022741"/>
    </source>
</evidence>
<dbReference type="InterPro" id="IPR000808">
    <property type="entry name" value="Mrp-like_CS"/>
</dbReference>
<protein>
    <recommendedName>
        <fullName evidence="8">Iron-sulfur cluster carrier protein</fullName>
    </recommendedName>
</protein>
<keyword evidence="3 8" id="KW-0479">Metal-binding</keyword>
<evidence type="ECO:0000313" key="11">
    <source>
        <dbReference type="Proteomes" id="UP000319746"/>
    </source>
</evidence>
<dbReference type="GO" id="GO:0046872">
    <property type="term" value="F:metal ion binding"/>
    <property type="evidence" value="ECO:0007669"/>
    <property type="project" value="UniProtKB-KW"/>
</dbReference>
<evidence type="ECO:0000256" key="7">
    <source>
        <dbReference type="ARBA" id="ARBA00023014"/>
    </source>
</evidence>
<dbReference type="InterPro" id="IPR033756">
    <property type="entry name" value="YlxH/NBP35"/>
</dbReference>
<dbReference type="EMBL" id="VFOU01000004">
    <property type="protein sequence ID" value="TQL65969.1"/>
    <property type="molecule type" value="Genomic_DNA"/>
</dbReference>
<dbReference type="InterPro" id="IPR034904">
    <property type="entry name" value="FSCA_dom_sf"/>
</dbReference>
<dbReference type="GO" id="GO:0051539">
    <property type="term" value="F:4 iron, 4 sulfur cluster binding"/>
    <property type="evidence" value="ECO:0007669"/>
    <property type="project" value="TreeGrafter"/>
</dbReference>
<accession>A0A543A062</accession>
<reference evidence="10 11" key="1">
    <citation type="submission" date="2019-06" db="EMBL/GenBank/DDBJ databases">
        <title>Sequencing the genomes of 1000 actinobacteria strains.</title>
        <authorList>
            <person name="Klenk H.-P."/>
        </authorList>
    </citation>
    <scope>NUCLEOTIDE SEQUENCE [LARGE SCALE GENOMIC DNA]</scope>
    <source>
        <strain evidence="10 11">DSM 24083</strain>
    </source>
</reference>
<dbReference type="PANTHER" id="PTHR42961">
    <property type="entry name" value="IRON-SULFUR PROTEIN NUBPL"/>
    <property type="match status" value="1"/>
</dbReference>
<dbReference type="PANTHER" id="PTHR42961:SF2">
    <property type="entry name" value="IRON-SULFUR PROTEIN NUBPL"/>
    <property type="match status" value="1"/>
</dbReference>
<keyword evidence="6 8" id="KW-0408">Iron</keyword>
<comment type="caution">
    <text evidence="10">The sequence shown here is derived from an EMBL/GenBank/DDBJ whole genome shotgun (WGS) entry which is preliminary data.</text>
</comment>
<dbReference type="GO" id="GO:0016887">
    <property type="term" value="F:ATP hydrolysis activity"/>
    <property type="evidence" value="ECO:0007669"/>
    <property type="project" value="UniProtKB-UniRule"/>
</dbReference>
<dbReference type="AlphaFoldDB" id="A0A543A062"/>
<organism evidence="10 11">
    <name type="scientific">Enteractinococcus coprophilus</name>
    <dbReference type="NCBI Taxonomy" id="1027633"/>
    <lineage>
        <taxon>Bacteria</taxon>
        <taxon>Bacillati</taxon>
        <taxon>Actinomycetota</taxon>
        <taxon>Actinomycetes</taxon>
        <taxon>Micrococcales</taxon>
        <taxon>Micrococcaceae</taxon>
    </lineage>
</organism>
<keyword evidence="5 8" id="KW-0067">ATP-binding</keyword>
<comment type="subunit">
    <text evidence="8">Homodimer.</text>
</comment>
<comment type="similarity">
    <text evidence="2">In the C-terminal section; belongs to the Mrp/NBP35 ATP-binding proteins family.</text>
</comment>
<dbReference type="OrthoDB" id="9809679at2"/>
<dbReference type="Gene3D" id="3.30.300.130">
    <property type="entry name" value="Fe-S cluster assembly (FSCA)"/>
    <property type="match status" value="1"/>
</dbReference>
<dbReference type="InterPro" id="IPR027417">
    <property type="entry name" value="P-loop_NTPase"/>
</dbReference>
<keyword evidence="4 8" id="KW-0547">Nucleotide-binding</keyword>
<keyword evidence="7 8" id="KW-0411">Iron-sulfur</keyword>
<dbReference type="GO" id="GO:0005524">
    <property type="term" value="F:ATP binding"/>
    <property type="evidence" value="ECO:0007669"/>
    <property type="project" value="UniProtKB-UniRule"/>
</dbReference>
<dbReference type="Pfam" id="PF10609">
    <property type="entry name" value="ParA"/>
    <property type="match status" value="1"/>
</dbReference>
<gene>
    <name evidence="10" type="ORF">FB556_2446</name>
</gene>
<evidence type="ECO:0000256" key="8">
    <source>
        <dbReference type="HAMAP-Rule" id="MF_02040"/>
    </source>
</evidence>
<dbReference type="Pfam" id="PF01883">
    <property type="entry name" value="FeS_assembly_P"/>
    <property type="match status" value="1"/>
</dbReference>
<feature type="domain" description="MIP18 family-like" evidence="9">
    <location>
        <begin position="26"/>
        <end position="94"/>
    </location>
</feature>
<dbReference type="SUPFAM" id="SSF52540">
    <property type="entry name" value="P-loop containing nucleoside triphosphate hydrolases"/>
    <property type="match status" value="1"/>
</dbReference>
<comment type="similarity">
    <text evidence="8">Belongs to the Mrp/NBP35 ATP-binding proteins family.</text>
</comment>
<dbReference type="SUPFAM" id="SSF117916">
    <property type="entry name" value="Fe-S cluster assembly (FSCA) domain-like"/>
    <property type="match status" value="1"/>
</dbReference>
<name>A0A543A062_9MICC</name>
<proteinExistence type="inferred from homology"/>
<keyword evidence="8" id="KW-0378">Hydrolase</keyword>
<keyword evidence="11" id="KW-1185">Reference proteome</keyword>
<dbReference type="Gene3D" id="3.40.50.300">
    <property type="entry name" value="P-loop containing nucleotide triphosphate hydrolases"/>
    <property type="match status" value="1"/>
</dbReference>
<dbReference type="InterPro" id="IPR044304">
    <property type="entry name" value="NUBPL-like"/>
</dbReference>
<dbReference type="Proteomes" id="UP000319746">
    <property type="component" value="Unassembled WGS sequence"/>
</dbReference>
<sequence>MTTTTDLYPSGILGPDTVPAAPHEVAAWQALAEVIDPEIRKPITTLGMVSAVEFSAEDITVDIRLTIDGCPMQDTIHADVAAAVQPLVDGKVSVRLTTMTPEQRVALQQHLTASRPRNPFGEGTLTQIYAVASGKGGVGKSTITANLAVGLAERGLAVGLIDADIHGFSIPGLLGITAKPTKVEDLIMPPVAYGVKVMSIGMFLDSDQPVAWRGPMLHRALEQFVTDVYWGDLDVLLIDLPPGTGDIAISTSQLLPTAQLLVITTPEHTAAQVAARAGQLSTQTNQPVTGVIENMGPMRLPDGSIVEVFGSGGGQAVSQRLTQVLGKDVPLLGSIPLDPVLRADSEVGTPTVVTSADAPAGQALNTIVDQLAGTPRGLSGRKLPVTPK</sequence>
<dbReference type="HAMAP" id="MF_02040">
    <property type="entry name" value="Mrp_NBP35"/>
    <property type="match status" value="1"/>
</dbReference>
<dbReference type="GO" id="GO:0140663">
    <property type="term" value="F:ATP-dependent FeS chaperone activity"/>
    <property type="evidence" value="ECO:0007669"/>
    <property type="project" value="InterPro"/>
</dbReference>